<dbReference type="Proteomes" id="UP000469558">
    <property type="component" value="Unassembled WGS sequence"/>
</dbReference>
<evidence type="ECO:0000313" key="2">
    <source>
        <dbReference type="EMBL" id="TVY83524.1"/>
    </source>
</evidence>
<evidence type="ECO:0000256" key="1">
    <source>
        <dbReference type="SAM" id="MobiDB-lite"/>
    </source>
</evidence>
<evidence type="ECO:0000313" key="3">
    <source>
        <dbReference type="Proteomes" id="UP000469558"/>
    </source>
</evidence>
<accession>A0A8T9CIE4</accession>
<protein>
    <submittedName>
        <fullName evidence="2">Uncharacterized protein</fullName>
    </submittedName>
</protein>
<keyword evidence="3" id="KW-1185">Reference proteome</keyword>
<gene>
    <name evidence="2" type="ORF">LSUE1_G001971</name>
</gene>
<feature type="region of interest" description="Disordered" evidence="1">
    <location>
        <begin position="36"/>
        <end position="72"/>
    </location>
</feature>
<feature type="compositionally biased region" description="Low complexity" evidence="1">
    <location>
        <begin position="42"/>
        <end position="61"/>
    </location>
</feature>
<dbReference type="AlphaFoldDB" id="A0A8T9CIE4"/>
<reference evidence="2 3" key="1">
    <citation type="submission" date="2018-05" db="EMBL/GenBank/DDBJ databases">
        <title>Genome sequencing and assembly of the regulated plant pathogen Lachnellula willkommii and related sister species for the development of diagnostic species identification markers.</title>
        <authorList>
            <person name="Giroux E."/>
            <person name="Bilodeau G."/>
        </authorList>
    </citation>
    <scope>NUCLEOTIDE SEQUENCE [LARGE SCALE GENOMIC DNA]</scope>
    <source>
        <strain evidence="2 3">CBS 268.59</strain>
    </source>
</reference>
<comment type="caution">
    <text evidence="2">The sequence shown here is derived from an EMBL/GenBank/DDBJ whole genome shotgun (WGS) entry which is preliminary data.</text>
</comment>
<organism evidence="2 3">
    <name type="scientific">Lachnellula suecica</name>
    <dbReference type="NCBI Taxonomy" id="602035"/>
    <lineage>
        <taxon>Eukaryota</taxon>
        <taxon>Fungi</taxon>
        <taxon>Dikarya</taxon>
        <taxon>Ascomycota</taxon>
        <taxon>Pezizomycotina</taxon>
        <taxon>Leotiomycetes</taxon>
        <taxon>Helotiales</taxon>
        <taxon>Lachnaceae</taxon>
        <taxon>Lachnellula</taxon>
    </lineage>
</organism>
<dbReference type="EMBL" id="QGMK01000183">
    <property type="protein sequence ID" value="TVY83524.1"/>
    <property type="molecule type" value="Genomic_DNA"/>
</dbReference>
<name>A0A8T9CIE4_9HELO</name>
<sequence>MGSSSPTLTRDELPAFAAQHTFLVLTSEVRLTQPQQPTRFLTLAPTTSASYPSSPTTSPLPIRNLPGAQMPKDTGLEVTQTVTPIVLASEVLEADLLKAIRSSSSGSDESAGSPTQQKGFLKLGAVHFGGDGKGDWSEDVIAE</sequence>
<dbReference type="OrthoDB" id="5226533at2759"/>
<proteinExistence type="predicted"/>